<feature type="compositionally biased region" description="Acidic residues" evidence="8">
    <location>
        <begin position="418"/>
        <end position="430"/>
    </location>
</feature>
<proteinExistence type="inferred from homology"/>
<accession>M0MJ65</accession>
<dbReference type="PATRIC" id="fig|1227454.3.peg.407"/>
<dbReference type="InterPro" id="IPR050596">
    <property type="entry name" value="AspAT/PAT-like"/>
</dbReference>
<dbReference type="STRING" id="1227454.C446_02035"/>
<evidence type="ECO:0000313" key="11">
    <source>
        <dbReference type="Proteomes" id="UP000011607"/>
    </source>
</evidence>
<dbReference type="InterPro" id="IPR004838">
    <property type="entry name" value="NHTrfase_class1_PyrdxlP-BS"/>
</dbReference>
<dbReference type="PANTHER" id="PTHR46383">
    <property type="entry name" value="ASPARTATE AMINOTRANSFERASE"/>
    <property type="match status" value="1"/>
</dbReference>
<dbReference type="AlphaFoldDB" id="M0MJ65"/>
<dbReference type="eggNOG" id="arCOG01130">
    <property type="taxonomic scope" value="Archaea"/>
</dbReference>
<feature type="compositionally biased region" description="Low complexity" evidence="8">
    <location>
        <begin position="405"/>
        <end position="415"/>
    </location>
</feature>
<evidence type="ECO:0000256" key="5">
    <source>
        <dbReference type="ARBA" id="ARBA00022679"/>
    </source>
</evidence>
<keyword evidence="6" id="KW-0663">Pyridoxal phosphate</keyword>
<dbReference type="GO" id="GO:0030170">
    <property type="term" value="F:pyridoxal phosphate binding"/>
    <property type="evidence" value="ECO:0007669"/>
    <property type="project" value="InterPro"/>
</dbReference>
<dbReference type="InterPro" id="IPR015422">
    <property type="entry name" value="PyrdxlP-dep_Trfase_small"/>
</dbReference>
<dbReference type="FunFam" id="3.40.640.10:FF:000033">
    <property type="entry name" value="Aspartate aminotransferase"/>
    <property type="match status" value="1"/>
</dbReference>
<dbReference type="SUPFAM" id="SSF53383">
    <property type="entry name" value="PLP-dependent transferases"/>
    <property type="match status" value="1"/>
</dbReference>
<feature type="region of interest" description="Disordered" evidence="8">
    <location>
        <begin position="1"/>
        <end position="21"/>
    </location>
</feature>
<keyword evidence="5 7" id="KW-0808">Transferase</keyword>
<dbReference type="RefSeq" id="WP_006671379.1">
    <property type="nucleotide sequence ID" value="NZ_AOMA01000014.1"/>
</dbReference>
<dbReference type="PROSITE" id="PS00105">
    <property type="entry name" value="AA_TRANSFER_CLASS_1"/>
    <property type="match status" value="1"/>
</dbReference>
<dbReference type="InterPro" id="IPR015421">
    <property type="entry name" value="PyrdxlP-dep_Trfase_major"/>
</dbReference>
<dbReference type="GO" id="GO:0008483">
    <property type="term" value="F:transaminase activity"/>
    <property type="evidence" value="ECO:0007669"/>
    <property type="project" value="UniProtKB-KW"/>
</dbReference>
<evidence type="ECO:0000256" key="1">
    <source>
        <dbReference type="ARBA" id="ARBA00001933"/>
    </source>
</evidence>
<evidence type="ECO:0000313" key="10">
    <source>
        <dbReference type="EMBL" id="EMA45747.1"/>
    </source>
</evidence>
<keyword evidence="11" id="KW-1185">Reference proteome</keyword>
<dbReference type="InterPro" id="IPR004839">
    <property type="entry name" value="Aminotransferase_I/II_large"/>
</dbReference>
<evidence type="ECO:0000256" key="6">
    <source>
        <dbReference type="ARBA" id="ARBA00022898"/>
    </source>
</evidence>
<sequence length="430" mass="46660">MTGEPDSPGGDREFDFDPAERVQAVPPSGIRRFFEIAEERDDVISLGVGEPDFATPWTARDAAIDSLEQGKTSYTANRGMRELREAIAGYATDRFDLEYDPASEIIVTAGASEAVDLAFRAFVDPGDVVAIAQPSYISYEPGVTFAGGEVLSVPTREADEFRLTVEALEDAGAADAEVLVLCYPNNPTGAIMRKGELEPIAEFAREHDLLVLSDEIYAELTYEGDHTSIATLPGMRERTIVFNGFSKAHAMTGLRLGYALGPADAVAAMNKIHQYTMLSAPTTAQYAALEALESCGDEVRDMVDQYDRRRQFVLSRFREIGMDVFEAKGAFYCFPEVPEGWTGEAFAEELLREQGVAVVPGDVFGTGGERHLRVSYATGLGDLREALARIETFVDECGPDRTRTGSASVSGSGSVPETESEPGAEVEPER</sequence>
<dbReference type="Gene3D" id="3.90.1150.10">
    <property type="entry name" value="Aspartate Aminotransferase, domain 1"/>
    <property type="match status" value="1"/>
</dbReference>
<comment type="similarity">
    <text evidence="2 7">Belongs to the class-I pyridoxal-phosphate-dependent aminotransferase family.</text>
</comment>
<keyword evidence="4 7" id="KW-0032">Aminotransferase</keyword>
<dbReference type="EC" id="2.6.1.-" evidence="7"/>
<evidence type="ECO:0000256" key="8">
    <source>
        <dbReference type="SAM" id="MobiDB-lite"/>
    </source>
</evidence>
<feature type="region of interest" description="Disordered" evidence="8">
    <location>
        <begin position="398"/>
        <end position="430"/>
    </location>
</feature>
<dbReference type="Pfam" id="PF00155">
    <property type="entry name" value="Aminotran_1_2"/>
    <property type="match status" value="1"/>
</dbReference>
<name>M0MJ65_9EURY</name>
<organism evidence="10 11">
    <name type="scientific">Halobiforma nitratireducens JCM 10879</name>
    <dbReference type="NCBI Taxonomy" id="1227454"/>
    <lineage>
        <taxon>Archaea</taxon>
        <taxon>Methanobacteriati</taxon>
        <taxon>Methanobacteriota</taxon>
        <taxon>Stenosarchaea group</taxon>
        <taxon>Halobacteria</taxon>
        <taxon>Halobacteriales</taxon>
        <taxon>Natrialbaceae</taxon>
        <taxon>Halobiforma</taxon>
    </lineage>
</organism>
<dbReference type="PANTHER" id="PTHR46383:SF3">
    <property type="entry name" value="ASPARTATE AMINOTRANSFERASE-RELATED"/>
    <property type="match status" value="1"/>
</dbReference>
<dbReference type="GO" id="GO:0006520">
    <property type="term" value="P:amino acid metabolic process"/>
    <property type="evidence" value="ECO:0007669"/>
    <property type="project" value="InterPro"/>
</dbReference>
<evidence type="ECO:0000259" key="9">
    <source>
        <dbReference type="Pfam" id="PF00155"/>
    </source>
</evidence>
<gene>
    <name evidence="10" type="ORF">C446_02035</name>
</gene>
<dbReference type="Proteomes" id="UP000011607">
    <property type="component" value="Unassembled WGS sequence"/>
</dbReference>
<dbReference type="InterPro" id="IPR015424">
    <property type="entry name" value="PyrdxlP-dep_Trfase"/>
</dbReference>
<comment type="cofactor">
    <cofactor evidence="1 7">
        <name>pyridoxal 5'-phosphate</name>
        <dbReference type="ChEBI" id="CHEBI:597326"/>
    </cofactor>
</comment>
<protein>
    <recommendedName>
        <fullName evidence="7">Aminotransferase</fullName>
        <ecNumber evidence="7">2.6.1.-</ecNumber>
    </recommendedName>
</protein>
<dbReference type="Gene3D" id="3.40.640.10">
    <property type="entry name" value="Type I PLP-dependent aspartate aminotransferase-like (Major domain)"/>
    <property type="match status" value="1"/>
</dbReference>
<reference evidence="10 11" key="1">
    <citation type="journal article" date="2014" name="PLoS Genet.">
        <title>Phylogenetically driven sequencing of extremely halophilic archaea reveals strategies for static and dynamic osmo-response.</title>
        <authorList>
            <person name="Becker E.A."/>
            <person name="Seitzer P.M."/>
            <person name="Tritt A."/>
            <person name="Larsen D."/>
            <person name="Krusor M."/>
            <person name="Yao A.I."/>
            <person name="Wu D."/>
            <person name="Madern D."/>
            <person name="Eisen J.A."/>
            <person name="Darling A.E."/>
            <person name="Facciotti M.T."/>
        </authorList>
    </citation>
    <scope>NUCLEOTIDE SEQUENCE [LARGE SCALE GENOMIC DNA]</scope>
    <source>
        <strain evidence="10 11">JCM 10879</strain>
    </source>
</reference>
<feature type="compositionally biased region" description="Basic and acidic residues" evidence="8">
    <location>
        <begin position="9"/>
        <end position="20"/>
    </location>
</feature>
<evidence type="ECO:0000256" key="4">
    <source>
        <dbReference type="ARBA" id="ARBA00022576"/>
    </source>
</evidence>
<dbReference type="OrthoDB" id="372018at2157"/>
<evidence type="ECO:0000256" key="7">
    <source>
        <dbReference type="RuleBase" id="RU000481"/>
    </source>
</evidence>
<feature type="domain" description="Aminotransferase class I/classII large" evidence="9">
    <location>
        <begin position="42"/>
        <end position="390"/>
    </location>
</feature>
<dbReference type="EMBL" id="AOMA01000014">
    <property type="protein sequence ID" value="EMA45747.1"/>
    <property type="molecule type" value="Genomic_DNA"/>
</dbReference>
<evidence type="ECO:0000256" key="2">
    <source>
        <dbReference type="ARBA" id="ARBA00007441"/>
    </source>
</evidence>
<evidence type="ECO:0000256" key="3">
    <source>
        <dbReference type="ARBA" id="ARBA00011738"/>
    </source>
</evidence>
<dbReference type="CDD" id="cd00609">
    <property type="entry name" value="AAT_like"/>
    <property type="match status" value="1"/>
</dbReference>
<comment type="caution">
    <text evidence="10">The sequence shown here is derived from an EMBL/GenBank/DDBJ whole genome shotgun (WGS) entry which is preliminary data.</text>
</comment>
<comment type="subunit">
    <text evidence="3">Homodimer.</text>
</comment>